<protein>
    <submittedName>
        <fullName evidence="1">Uncharacterized protein</fullName>
    </submittedName>
</protein>
<dbReference type="Proteomes" id="UP000324222">
    <property type="component" value="Unassembled WGS sequence"/>
</dbReference>
<organism evidence="1 2">
    <name type="scientific">Portunus trituberculatus</name>
    <name type="common">Swimming crab</name>
    <name type="synonym">Neptunus trituberculatus</name>
    <dbReference type="NCBI Taxonomy" id="210409"/>
    <lineage>
        <taxon>Eukaryota</taxon>
        <taxon>Metazoa</taxon>
        <taxon>Ecdysozoa</taxon>
        <taxon>Arthropoda</taxon>
        <taxon>Crustacea</taxon>
        <taxon>Multicrustacea</taxon>
        <taxon>Malacostraca</taxon>
        <taxon>Eumalacostraca</taxon>
        <taxon>Eucarida</taxon>
        <taxon>Decapoda</taxon>
        <taxon>Pleocyemata</taxon>
        <taxon>Brachyura</taxon>
        <taxon>Eubrachyura</taxon>
        <taxon>Portunoidea</taxon>
        <taxon>Portunidae</taxon>
        <taxon>Portuninae</taxon>
        <taxon>Portunus</taxon>
    </lineage>
</organism>
<reference evidence="1 2" key="1">
    <citation type="submission" date="2019-05" db="EMBL/GenBank/DDBJ databases">
        <title>Another draft genome of Portunus trituberculatus and its Hox gene families provides insights of decapod evolution.</title>
        <authorList>
            <person name="Jeong J.-H."/>
            <person name="Song I."/>
            <person name="Kim S."/>
            <person name="Choi T."/>
            <person name="Kim D."/>
            <person name="Ryu S."/>
            <person name="Kim W."/>
        </authorList>
    </citation>
    <scope>NUCLEOTIDE SEQUENCE [LARGE SCALE GENOMIC DNA]</scope>
    <source>
        <tissue evidence="1">Muscle</tissue>
    </source>
</reference>
<gene>
    <name evidence="1" type="ORF">E2C01_016588</name>
</gene>
<sequence length="103" mass="11613">MDWAEFGSGAVALDEFGMGDGTSMAGLGVLRALPLVEVRHWKLHKKDDKAHAMQNTDVLTHAHTKRHLLSPWVGHGEGWREDWLESVSVEIQYQLPVQKRNNS</sequence>
<name>A0A5B7DR55_PORTR</name>
<accession>A0A5B7DR55</accession>
<keyword evidence="2" id="KW-1185">Reference proteome</keyword>
<comment type="caution">
    <text evidence="1">The sequence shown here is derived from an EMBL/GenBank/DDBJ whole genome shotgun (WGS) entry which is preliminary data.</text>
</comment>
<dbReference type="EMBL" id="VSRR010001219">
    <property type="protein sequence ID" value="MPC23534.1"/>
    <property type="molecule type" value="Genomic_DNA"/>
</dbReference>
<dbReference type="AlphaFoldDB" id="A0A5B7DR55"/>
<proteinExistence type="predicted"/>
<evidence type="ECO:0000313" key="1">
    <source>
        <dbReference type="EMBL" id="MPC23534.1"/>
    </source>
</evidence>
<evidence type="ECO:0000313" key="2">
    <source>
        <dbReference type="Proteomes" id="UP000324222"/>
    </source>
</evidence>